<evidence type="ECO:0000313" key="4">
    <source>
        <dbReference type="Proteomes" id="UP000054477"/>
    </source>
</evidence>
<organism evidence="3 4">
    <name type="scientific">Laccaria amethystina LaAM-08-1</name>
    <dbReference type="NCBI Taxonomy" id="1095629"/>
    <lineage>
        <taxon>Eukaryota</taxon>
        <taxon>Fungi</taxon>
        <taxon>Dikarya</taxon>
        <taxon>Basidiomycota</taxon>
        <taxon>Agaricomycotina</taxon>
        <taxon>Agaricomycetes</taxon>
        <taxon>Agaricomycetidae</taxon>
        <taxon>Agaricales</taxon>
        <taxon>Agaricineae</taxon>
        <taxon>Hydnangiaceae</taxon>
        <taxon>Laccaria</taxon>
    </lineage>
</organism>
<protein>
    <recommendedName>
        <fullName evidence="2">Zn(2)-C6 fungal-type domain-containing protein</fullName>
    </recommendedName>
</protein>
<dbReference type="SUPFAM" id="SSF57701">
    <property type="entry name" value="Zn2/Cys6 DNA-binding domain"/>
    <property type="match status" value="1"/>
</dbReference>
<feature type="region of interest" description="Disordered" evidence="1">
    <location>
        <begin position="144"/>
        <end position="180"/>
    </location>
</feature>
<dbReference type="InterPro" id="IPR001138">
    <property type="entry name" value="Zn2Cys6_DnaBD"/>
</dbReference>
<accession>A0A0C9XNL6</accession>
<dbReference type="Proteomes" id="UP000054477">
    <property type="component" value="Unassembled WGS sequence"/>
</dbReference>
<keyword evidence="4" id="KW-1185">Reference proteome</keyword>
<dbReference type="GO" id="GO:0008270">
    <property type="term" value="F:zinc ion binding"/>
    <property type="evidence" value="ECO:0007669"/>
    <property type="project" value="InterPro"/>
</dbReference>
<name>A0A0C9XNL6_9AGAR</name>
<dbReference type="OrthoDB" id="2260578at2759"/>
<dbReference type="Pfam" id="PF00172">
    <property type="entry name" value="Zn_clus"/>
    <property type="match status" value="1"/>
</dbReference>
<evidence type="ECO:0000313" key="3">
    <source>
        <dbReference type="EMBL" id="KIK06786.1"/>
    </source>
</evidence>
<proteinExistence type="predicted"/>
<feature type="compositionally biased region" description="Pro residues" evidence="1">
    <location>
        <begin position="94"/>
        <end position="108"/>
    </location>
</feature>
<dbReference type="GO" id="GO:0000981">
    <property type="term" value="F:DNA-binding transcription factor activity, RNA polymerase II-specific"/>
    <property type="evidence" value="ECO:0007669"/>
    <property type="project" value="InterPro"/>
</dbReference>
<dbReference type="EMBL" id="KN838551">
    <property type="protein sequence ID" value="KIK06786.1"/>
    <property type="molecule type" value="Genomic_DNA"/>
</dbReference>
<feature type="domain" description="Zn(2)-C6 fungal-type" evidence="2">
    <location>
        <begin position="32"/>
        <end position="66"/>
    </location>
</feature>
<sequence>MSTTPTFFFTPETIMTSPPSNAKTLKKRVSIACVKCRDRKVKCIPAPGQEHRLCTRCLEKNHECQYMTVSAQSEQRGSLTKQEQTDYYPDCESSPPPATPVYSQPPPLGSTYSYTQQPFPNQPYQTSAHQIADHQNTPPISFSPPSNMSSAHQAFYPPPRQPVPYAQPSLPIRSGQDTSGNYGTHGYFDPTYPAQPMHQMPMNQQYYPNPQWHQGGN</sequence>
<evidence type="ECO:0000259" key="2">
    <source>
        <dbReference type="PROSITE" id="PS50048"/>
    </source>
</evidence>
<dbReference type="Gene3D" id="4.10.240.10">
    <property type="entry name" value="Zn(2)-C6 fungal-type DNA-binding domain"/>
    <property type="match status" value="1"/>
</dbReference>
<dbReference type="HOGENOM" id="CLU_1272597_0_0_1"/>
<dbReference type="AlphaFoldDB" id="A0A0C9XNL6"/>
<dbReference type="PROSITE" id="PS00463">
    <property type="entry name" value="ZN2_CY6_FUNGAL_1"/>
    <property type="match status" value="1"/>
</dbReference>
<dbReference type="PROSITE" id="PS50048">
    <property type="entry name" value="ZN2_CY6_FUNGAL_2"/>
    <property type="match status" value="1"/>
</dbReference>
<gene>
    <name evidence="3" type="ORF">K443DRAFT_2913</name>
</gene>
<feature type="compositionally biased region" description="Polar residues" evidence="1">
    <location>
        <begin position="73"/>
        <end position="82"/>
    </location>
</feature>
<reference evidence="3 4" key="1">
    <citation type="submission" date="2014-04" db="EMBL/GenBank/DDBJ databases">
        <authorList>
            <consortium name="DOE Joint Genome Institute"/>
            <person name="Kuo A."/>
            <person name="Kohler A."/>
            <person name="Nagy L.G."/>
            <person name="Floudas D."/>
            <person name="Copeland A."/>
            <person name="Barry K.W."/>
            <person name="Cichocki N."/>
            <person name="Veneault-Fourrey C."/>
            <person name="LaButti K."/>
            <person name="Lindquist E.A."/>
            <person name="Lipzen A."/>
            <person name="Lundell T."/>
            <person name="Morin E."/>
            <person name="Murat C."/>
            <person name="Sun H."/>
            <person name="Tunlid A."/>
            <person name="Henrissat B."/>
            <person name="Grigoriev I.V."/>
            <person name="Hibbett D.S."/>
            <person name="Martin F."/>
            <person name="Nordberg H.P."/>
            <person name="Cantor M.N."/>
            <person name="Hua S.X."/>
        </authorList>
    </citation>
    <scope>NUCLEOTIDE SEQUENCE [LARGE SCALE GENOMIC DNA]</scope>
    <source>
        <strain evidence="3 4">LaAM-08-1</strain>
    </source>
</reference>
<dbReference type="InterPro" id="IPR036864">
    <property type="entry name" value="Zn2-C6_fun-type_DNA-bd_sf"/>
</dbReference>
<reference evidence="4" key="2">
    <citation type="submission" date="2015-01" db="EMBL/GenBank/DDBJ databases">
        <title>Evolutionary Origins and Diversification of the Mycorrhizal Mutualists.</title>
        <authorList>
            <consortium name="DOE Joint Genome Institute"/>
            <consortium name="Mycorrhizal Genomics Consortium"/>
            <person name="Kohler A."/>
            <person name="Kuo A."/>
            <person name="Nagy L.G."/>
            <person name="Floudas D."/>
            <person name="Copeland A."/>
            <person name="Barry K.W."/>
            <person name="Cichocki N."/>
            <person name="Veneault-Fourrey C."/>
            <person name="LaButti K."/>
            <person name="Lindquist E.A."/>
            <person name="Lipzen A."/>
            <person name="Lundell T."/>
            <person name="Morin E."/>
            <person name="Murat C."/>
            <person name="Riley R."/>
            <person name="Ohm R."/>
            <person name="Sun H."/>
            <person name="Tunlid A."/>
            <person name="Henrissat B."/>
            <person name="Grigoriev I.V."/>
            <person name="Hibbett D.S."/>
            <person name="Martin F."/>
        </authorList>
    </citation>
    <scope>NUCLEOTIDE SEQUENCE [LARGE SCALE GENOMIC DNA]</scope>
    <source>
        <strain evidence="4">LaAM-08-1</strain>
    </source>
</reference>
<dbReference type="CDD" id="cd00067">
    <property type="entry name" value="GAL4"/>
    <property type="match status" value="1"/>
</dbReference>
<feature type="region of interest" description="Disordered" evidence="1">
    <location>
        <begin position="73"/>
        <end position="115"/>
    </location>
</feature>
<evidence type="ECO:0000256" key="1">
    <source>
        <dbReference type="SAM" id="MobiDB-lite"/>
    </source>
</evidence>